<gene>
    <name evidence="2" type="ORF">T4D_1005</name>
</gene>
<protein>
    <submittedName>
        <fullName evidence="2">Uncharacterized protein</fullName>
    </submittedName>
</protein>
<accession>A0A0V1FEV6</accession>
<dbReference type="EMBL" id="JYDT01000111">
    <property type="protein sequence ID" value="KRY84583.1"/>
    <property type="molecule type" value="Genomic_DNA"/>
</dbReference>
<evidence type="ECO:0000256" key="1">
    <source>
        <dbReference type="SAM" id="Phobius"/>
    </source>
</evidence>
<keyword evidence="1" id="KW-0472">Membrane</keyword>
<reference evidence="2 3" key="1">
    <citation type="submission" date="2015-01" db="EMBL/GenBank/DDBJ databases">
        <title>Evolution of Trichinella species and genotypes.</title>
        <authorList>
            <person name="Korhonen P.K."/>
            <person name="Edoardo P."/>
            <person name="Giuseppe L.R."/>
            <person name="Gasser R.B."/>
        </authorList>
    </citation>
    <scope>NUCLEOTIDE SEQUENCE [LARGE SCALE GENOMIC DNA]</scope>
    <source>
        <strain evidence="2">ISS470</strain>
    </source>
</reference>
<name>A0A0V1FEV6_TRIPS</name>
<keyword evidence="3" id="KW-1185">Reference proteome</keyword>
<dbReference type="Proteomes" id="UP000054995">
    <property type="component" value="Unassembled WGS sequence"/>
</dbReference>
<feature type="transmembrane region" description="Helical" evidence="1">
    <location>
        <begin position="59"/>
        <end position="80"/>
    </location>
</feature>
<organism evidence="2 3">
    <name type="scientific">Trichinella pseudospiralis</name>
    <name type="common">Parasitic roundworm</name>
    <dbReference type="NCBI Taxonomy" id="6337"/>
    <lineage>
        <taxon>Eukaryota</taxon>
        <taxon>Metazoa</taxon>
        <taxon>Ecdysozoa</taxon>
        <taxon>Nematoda</taxon>
        <taxon>Enoplea</taxon>
        <taxon>Dorylaimia</taxon>
        <taxon>Trichinellida</taxon>
        <taxon>Trichinellidae</taxon>
        <taxon>Trichinella</taxon>
    </lineage>
</organism>
<keyword evidence="1" id="KW-0812">Transmembrane</keyword>
<dbReference type="AlphaFoldDB" id="A0A0V1FEV6"/>
<sequence length="124" mass="14302">MIYDKENLDQCGKIILHREEASVLEAHDGFTTFKVCYSLFNFYTGWHLLPYYVLHKPVIIIQVYCVSICALLCLLIRIMIKLLNRFLSQLFTIQSSNTGVEITNNCNLLSKVCLRETENGCFSV</sequence>
<evidence type="ECO:0000313" key="2">
    <source>
        <dbReference type="EMBL" id="KRY84583.1"/>
    </source>
</evidence>
<comment type="caution">
    <text evidence="2">The sequence shown here is derived from an EMBL/GenBank/DDBJ whole genome shotgun (WGS) entry which is preliminary data.</text>
</comment>
<keyword evidence="1" id="KW-1133">Transmembrane helix</keyword>
<evidence type="ECO:0000313" key="3">
    <source>
        <dbReference type="Proteomes" id="UP000054995"/>
    </source>
</evidence>
<proteinExistence type="predicted"/>